<dbReference type="PANTHER" id="PTHR30482:SF10">
    <property type="entry name" value="HIGH-AFFINITY BRANCHED-CHAIN AMINO ACID TRANSPORT PROTEIN BRAE"/>
    <property type="match status" value="1"/>
</dbReference>
<keyword evidence="2" id="KW-1003">Cell membrane</keyword>
<dbReference type="Pfam" id="PF02653">
    <property type="entry name" value="BPD_transp_2"/>
    <property type="match status" value="1"/>
</dbReference>
<gene>
    <name evidence="7" type="ORF">DHW61_04100</name>
</gene>
<dbReference type="PANTHER" id="PTHR30482">
    <property type="entry name" value="HIGH-AFFINITY BRANCHED-CHAIN AMINO ACID TRANSPORT SYSTEM PERMEASE"/>
    <property type="match status" value="1"/>
</dbReference>
<proteinExistence type="predicted"/>
<keyword evidence="4 6" id="KW-1133">Transmembrane helix</keyword>
<evidence type="ECO:0000256" key="3">
    <source>
        <dbReference type="ARBA" id="ARBA00022692"/>
    </source>
</evidence>
<evidence type="ECO:0000256" key="6">
    <source>
        <dbReference type="SAM" id="Phobius"/>
    </source>
</evidence>
<feature type="transmembrane region" description="Helical" evidence="6">
    <location>
        <begin position="60"/>
        <end position="82"/>
    </location>
</feature>
<feature type="transmembrane region" description="Helical" evidence="6">
    <location>
        <begin position="133"/>
        <end position="154"/>
    </location>
</feature>
<organism evidence="7 8">
    <name type="scientific">Lachnoclostridium phytofermentans</name>
    <dbReference type="NCBI Taxonomy" id="66219"/>
    <lineage>
        <taxon>Bacteria</taxon>
        <taxon>Bacillati</taxon>
        <taxon>Bacillota</taxon>
        <taxon>Clostridia</taxon>
        <taxon>Lachnospirales</taxon>
        <taxon>Lachnospiraceae</taxon>
    </lineage>
</organism>
<accession>A0A3D2X5I0</accession>
<feature type="transmembrane region" description="Helical" evidence="6">
    <location>
        <begin position="307"/>
        <end position="328"/>
    </location>
</feature>
<dbReference type="InterPro" id="IPR001851">
    <property type="entry name" value="ABC_transp_permease"/>
</dbReference>
<comment type="subcellular location">
    <subcellularLocation>
        <location evidence="1">Cell membrane</location>
        <topology evidence="1">Multi-pass membrane protein</topology>
    </subcellularLocation>
</comment>
<sequence length="357" mass="39126">MNGKERKENESKSVKKNFVYYIEYNVNRYKVPLAILCGVLLLVFPKIISDRYILTISVKIGIYIMLALGLNILVGYTGLVSLGHAGFVAIGAYTASLLATKLGFGFFLSVLVGMVVAALAGLLLGLPTLRLSGTYLSIVTLGFGEIVKTIAMNWDPVTNGTLGVKNIPSPMFFGCKLTIANHGLYYLMLAMLLIVTVFCYLVYKSRTGRAFLAIKTDEMAGTMMGINVTYYKVLAFVLSAVISAVAGALYATLIGYIDPNTFTFDVSTLILSIVILGGMGTIRGMFVGAVILISFPEVSRSLMDYRFVVYGLILILMMRFRPQGLLGWQSQIPYRLSKHVKKQLEIDANQNQESSSL</sequence>
<feature type="transmembrane region" description="Helical" evidence="6">
    <location>
        <begin position="183"/>
        <end position="203"/>
    </location>
</feature>
<protein>
    <submittedName>
        <fullName evidence="7">Branched-chain amino acid ABC transporter permease</fullName>
    </submittedName>
</protein>
<dbReference type="EMBL" id="DPVV01000144">
    <property type="protein sequence ID" value="HCL01588.1"/>
    <property type="molecule type" value="Genomic_DNA"/>
</dbReference>
<evidence type="ECO:0000313" key="7">
    <source>
        <dbReference type="EMBL" id="HCL01588.1"/>
    </source>
</evidence>
<keyword evidence="3 6" id="KW-0812">Transmembrane</keyword>
<evidence type="ECO:0000256" key="5">
    <source>
        <dbReference type="ARBA" id="ARBA00023136"/>
    </source>
</evidence>
<evidence type="ECO:0000256" key="2">
    <source>
        <dbReference type="ARBA" id="ARBA00022475"/>
    </source>
</evidence>
<dbReference type="GO" id="GO:0005886">
    <property type="term" value="C:plasma membrane"/>
    <property type="evidence" value="ECO:0007669"/>
    <property type="project" value="UniProtKB-SubCell"/>
</dbReference>
<name>A0A3D2X5I0_9FIRM</name>
<feature type="transmembrane region" description="Helical" evidence="6">
    <location>
        <begin position="102"/>
        <end position="126"/>
    </location>
</feature>
<evidence type="ECO:0000256" key="1">
    <source>
        <dbReference type="ARBA" id="ARBA00004651"/>
    </source>
</evidence>
<dbReference type="CDD" id="cd06581">
    <property type="entry name" value="TM_PBP1_LivM_like"/>
    <property type="match status" value="1"/>
</dbReference>
<feature type="transmembrane region" description="Helical" evidence="6">
    <location>
        <begin position="29"/>
        <end position="48"/>
    </location>
</feature>
<dbReference type="GO" id="GO:0015658">
    <property type="term" value="F:branched-chain amino acid transmembrane transporter activity"/>
    <property type="evidence" value="ECO:0007669"/>
    <property type="project" value="InterPro"/>
</dbReference>
<evidence type="ECO:0000313" key="8">
    <source>
        <dbReference type="Proteomes" id="UP000262969"/>
    </source>
</evidence>
<evidence type="ECO:0000256" key="4">
    <source>
        <dbReference type="ARBA" id="ARBA00022989"/>
    </source>
</evidence>
<reference evidence="7 8" key="1">
    <citation type="journal article" date="2018" name="Nat. Biotechnol.">
        <title>A standardized bacterial taxonomy based on genome phylogeny substantially revises the tree of life.</title>
        <authorList>
            <person name="Parks D.H."/>
            <person name="Chuvochina M."/>
            <person name="Waite D.W."/>
            <person name="Rinke C."/>
            <person name="Skarshewski A."/>
            <person name="Chaumeil P.A."/>
            <person name="Hugenholtz P."/>
        </authorList>
    </citation>
    <scope>NUCLEOTIDE SEQUENCE [LARGE SCALE GENOMIC DNA]</scope>
    <source>
        <strain evidence="7">UBA11728</strain>
    </source>
</reference>
<feature type="transmembrane region" description="Helical" evidence="6">
    <location>
        <begin position="233"/>
        <end position="257"/>
    </location>
</feature>
<dbReference type="Proteomes" id="UP000262969">
    <property type="component" value="Unassembled WGS sequence"/>
</dbReference>
<dbReference type="AlphaFoldDB" id="A0A3D2X5I0"/>
<feature type="transmembrane region" description="Helical" evidence="6">
    <location>
        <begin position="269"/>
        <end position="295"/>
    </location>
</feature>
<dbReference type="InterPro" id="IPR043428">
    <property type="entry name" value="LivM-like"/>
</dbReference>
<keyword evidence="5 6" id="KW-0472">Membrane</keyword>
<comment type="caution">
    <text evidence="7">The sequence shown here is derived from an EMBL/GenBank/DDBJ whole genome shotgun (WGS) entry which is preliminary data.</text>
</comment>